<proteinExistence type="predicted"/>
<dbReference type="Pfam" id="PF01926">
    <property type="entry name" value="MMR_HSR1"/>
    <property type="match status" value="1"/>
</dbReference>
<keyword evidence="3" id="KW-1185">Reference proteome</keyword>
<evidence type="ECO:0000313" key="2">
    <source>
        <dbReference type="EMBL" id="TDL18404.1"/>
    </source>
</evidence>
<evidence type="ECO:0000259" key="1">
    <source>
        <dbReference type="Pfam" id="PF01926"/>
    </source>
</evidence>
<dbReference type="AlphaFoldDB" id="A0A4Y7PSP9"/>
<dbReference type="SUPFAM" id="SSF52540">
    <property type="entry name" value="P-loop containing nucleoside triphosphate hydrolases"/>
    <property type="match status" value="1"/>
</dbReference>
<dbReference type="OrthoDB" id="8954335at2759"/>
<accession>A0A4Y7PSP9</accession>
<protein>
    <recommendedName>
        <fullName evidence="1">G domain-containing protein</fullName>
    </recommendedName>
</protein>
<sequence>MTPDSTKIVLVMGPTGTGKTSFINAASKSDFPVSDDLNSCTKTVDETKPFIVGSHNVVLVDTPGLGHSHIEDLDVLRPIAEYLETAYSRNMQLSGIVYMHPFPDPRIEATARQYFRVFCKLWGVDNLKHVTVVLPPPNGIPNINGPKQHLIPSIFQPVVKAGGRIINHDFTHGCTKDILRAIVARQSVVLKIQHELVDLKKSLRYTDAGAALSSTRKEDERSHRSKWKVHRLLPRLFGR</sequence>
<name>A0A4Y7PSP9_9AGAM</name>
<feature type="domain" description="G" evidence="1">
    <location>
        <begin position="9"/>
        <end position="73"/>
    </location>
</feature>
<organism evidence="2 3">
    <name type="scientific">Rickenella mellea</name>
    <dbReference type="NCBI Taxonomy" id="50990"/>
    <lineage>
        <taxon>Eukaryota</taxon>
        <taxon>Fungi</taxon>
        <taxon>Dikarya</taxon>
        <taxon>Basidiomycota</taxon>
        <taxon>Agaricomycotina</taxon>
        <taxon>Agaricomycetes</taxon>
        <taxon>Hymenochaetales</taxon>
        <taxon>Rickenellaceae</taxon>
        <taxon>Rickenella</taxon>
    </lineage>
</organism>
<dbReference type="CDD" id="cd00882">
    <property type="entry name" value="Ras_like_GTPase"/>
    <property type="match status" value="1"/>
</dbReference>
<reference evidence="2 3" key="1">
    <citation type="submission" date="2018-06" db="EMBL/GenBank/DDBJ databases">
        <title>A transcriptomic atlas of mushroom development highlights an independent origin of complex multicellularity.</title>
        <authorList>
            <consortium name="DOE Joint Genome Institute"/>
            <person name="Krizsan K."/>
            <person name="Almasi E."/>
            <person name="Merenyi Z."/>
            <person name="Sahu N."/>
            <person name="Viragh M."/>
            <person name="Koszo T."/>
            <person name="Mondo S."/>
            <person name="Kiss B."/>
            <person name="Balint B."/>
            <person name="Kues U."/>
            <person name="Barry K."/>
            <person name="Hegedus J.C."/>
            <person name="Henrissat B."/>
            <person name="Johnson J."/>
            <person name="Lipzen A."/>
            <person name="Ohm R."/>
            <person name="Nagy I."/>
            <person name="Pangilinan J."/>
            <person name="Yan J."/>
            <person name="Xiong Y."/>
            <person name="Grigoriev I.V."/>
            <person name="Hibbett D.S."/>
            <person name="Nagy L.G."/>
        </authorList>
    </citation>
    <scope>NUCLEOTIDE SEQUENCE [LARGE SCALE GENOMIC DNA]</scope>
    <source>
        <strain evidence="2 3">SZMC22713</strain>
    </source>
</reference>
<evidence type="ECO:0000313" key="3">
    <source>
        <dbReference type="Proteomes" id="UP000294933"/>
    </source>
</evidence>
<dbReference type="InterPro" id="IPR027417">
    <property type="entry name" value="P-loop_NTPase"/>
</dbReference>
<gene>
    <name evidence="2" type="ORF">BD410DRAFT_793306</name>
</gene>
<dbReference type="Proteomes" id="UP000294933">
    <property type="component" value="Unassembled WGS sequence"/>
</dbReference>
<dbReference type="STRING" id="50990.A0A4Y7PSP9"/>
<dbReference type="Gene3D" id="3.40.50.300">
    <property type="entry name" value="P-loop containing nucleotide triphosphate hydrolases"/>
    <property type="match status" value="1"/>
</dbReference>
<dbReference type="EMBL" id="ML170208">
    <property type="protein sequence ID" value="TDL18404.1"/>
    <property type="molecule type" value="Genomic_DNA"/>
</dbReference>
<dbReference type="VEuPathDB" id="FungiDB:BD410DRAFT_793306"/>
<dbReference type="GO" id="GO:0005525">
    <property type="term" value="F:GTP binding"/>
    <property type="evidence" value="ECO:0007669"/>
    <property type="project" value="InterPro"/>
</dbReference>
<dbReference type="InterPro" id="IPR006073">
    <property type="entry name" value="GTP-bd"/>
</dbReference>